<dbReference type="Proteomes" id="UP000007844">
    <property type="component" value="Chromosome"/>
</dbReference>
<feature type="transmembrane region" description="Helical" evidence="1">
    <location>
        <begin position="34"/>
        <end position="55"/>
    </location>
</feature>
<feature type="transmembrane region" description="Helical" evidence="1">
    <location>
        <begin position="260"/>
        <end position="282"/>
    </location>
</feature>
<feature type="transmembrane region" description="Helical" evidence="1">
    <location>
        <begin position="132"/>
        <end position="151"/>
    </location>
</feature>
<proteinExistence type="predicted"/>
<sequence>MDDPRDMRLSLFKGGPLYKALLRARLMDLERADVWRAAVLAIAVTWVPLAVLSLVQGLLAGDAVQVPFLLAIKAHVRFLIALPILILAEPIVDERWSLASNHFVRSNMVSEDEIPRFRDIVARARRMRDSRLAELLLFLASLAGIMVGPALDLPASITSWQYGTVGGLTAAGWWNILVGLTLFHFLLLRWLWRLLVWTLFLWRVSRLRLHLYPVHADYAGGIGFLGMEQSSLKILVFAQSCVLSASFAQRMIYYEGVQHAALFAVAVLYIVLCLFVVFGPLLTFSRALFAVKYDQVHAYSLMVSEYSRHFAGKWIDGQAYEKAAILGTGDIQTLAALDTTLEIIRKMHPFPFTLRQVLGLVIVALGPMLPLVLIEIPIEELLGMLFKALF</sequence>
<protein>
    <submittedName>
        <fullName evidence="2">Uncharacterized protein</fullName>
    </submittedName>
</protein>
<feature type="transmembrane region" description="Helical" evidence="1">
    <location>
        <begin position="171"/>
        <end position="192"/>
    </location>
</feature>
<keyword evidence="3" id="KW-1185">Reference proteome</keyword>
<evidence type="ECO:0000256" key="1">
    <source>
        <dbReference type="SAM" id="Phobius"/>
    </source>
</evidence>
<feature type="transmembrane region" description="Helical" evidence="1">
    <location>
        <begin position="67"/>
        <end position="88"/>
    </location>
</feature>
<dbReference type="eggNOG" id="ENOG502ZAJ4">
    <property type="taxonomic scope" value="Bacteria"/>
</dbReference>
<dbReference type="EMBL" id="CP003221">
    <property type="protein sequence ID" value="EGJ50901.1"/>
    <property type="molecule type" value="Genomic_DNA"/>
</dbReference>
<name>F3YZU6_DESAF</name>
<keyword evidence="1" id="KW-0472">Membrane</keyword>
<organism evidence="2 3">
    <name type="scientific">Desulfocurvibacter africanus subsp. africanus str. Walvis Bay</name>
    <dbReference type="NCBI Taxonomy" id="690850"/>
    <lineage>
        <taxon>Bacteria</taxon>
        <taxon>Pseudomonadati</taxon>
        <taxon>Thermodesulfobacteriota</taxon>
        <taxon>Desulfovibrionia</taxon>
        <taxon>Desulfovibrionales</taxon>
        <taxon>Desulfovibrionaceae</taxon>
        <taxon>Desulfocurvibacter</taxon>
    </lineage>
</organism>
<evidence type="ECO:0000313" key="2">
    <source>
        <dbReference type="EMBL" id="EGJ50901.1"/>
    </source>
</evidence>
<feature type="transmembrane region" description="Helical" evidence="1">
    <location>
        <begin position="357"/>
        <end position="378"/>
    </location>
</feature>
<dbReference type="HOGENOM" id="CLU_041649_0_0_7"/>
<gene>
    <name evidence="2" type="ORF">Desaf_2582</name>
</gene>
<keyword evidence="1" id="KW-1133">Transmembrane helix</keyword>
<reference evidence="2 3" key="1">
    <citation type="journal article" date="2011" name="J. Bacteriol.">
        <title>Genome sequence of the mercury-methylating and pleomorphic Desulfovibrio africanus Strain Walvis Bay.</title>
        <authorList>
            <person name="Brown S.D."/>
            <person name="Wall J.D."/>
            <person name="Kucken A.M."/>
            <person name="Gilmour C.C."/>
            <person name="Podar M."/>
            <person name="Brandt C.C."/>
            <person name="Teshima H."/>
            <person name="Detter J.C."/>
            <person name="Han C.S."/>
            <person name="Land M.L."/>
            <person name="Lucas S."/>
            <person name="Han J."/>
            <person name="Pennacchio L."/>
            <person name="Nolan M."/>
            <person name="Pitluck S."/>
            <person name="Woyke T."/>
            <person name="Goodwin L."/>
            <person name="Palumbo A.V."/>
            <person name="Elias D.A."/>
        </authorList>
    </citation>
    <scope>NUCLEOTIDE SEQUENCE [LARGE SCALE GENOMIC DNA]</scope>
    <source>
        <strain evidence="2 3">Walvis Bay</strain>
    </source>
</reference>
<evidence type="ECO:0000313" key="3">
    <source>
        <dbReference type="Proteomes" id="UP000007844"/>
    </source>
</evidence>
<dbReference type="KEGG" id="daf:Desaf_2582"/>
<keyword evidence="1" id="KW-0812">Transmembrane</keyword>
<dbReference type="AlphaFoldDB" id="F3YZU6"/>
<dbReference type="STRING" id="690850.Desaf_2582"/>
<accession>F3YZU6</accession>
<dbReference type="RefSeq" id="WP_014260596.1">
    <property type="nucleotide sequence ID" value="NC_016629.1"/>
</dbReference>